<dbReference type="eggNOG" id="COG2524">
    <property type="taxonomic scope" value="Bacteria"/>
</dbReference>
<reference evidence="4 5" key="1">
    <citation type="submission" date="2006-10" db="EMBL/GenBank/DDBJ databases">
        <title>Complete sequence of Syntrophobacter fumaroxidans MPOB.</title>
        <authorList>
            <consortium name="US DOE Joint Genome Institute"/>
            <person name="Copeland A."/>
            <person name="Lucas S."/>
            <person name="Lapidus A."/>
            <person name="Barry K."/>
            <person name="Detter J.C."/>
            <person name="Glavina del Rio T."/>
            <person name="Hammon N."/>
            <person name="Israni S."/>
            <person name="Pitluck S."/>
            <person name="Goltsman E.G."/>
            <person name="Martinez M."/>
            <person name="Schmutz J."/>
            <person name="Larimer F."/>
            <person name="Land M."/>
            <person name="Hauser L."/>
            <person name="Kyrpides N."/>
            <person name="Kim E."/>
            <person name="Boone D.R."/>
            <person name="Brockman F."/>
            <person name="Culley D."/>
            <person name="Ferry J."/>
            <person name="Gunsalus R."/>
            <person name="McInerney M.J."/>
            <person name="Morrison M."/>
            <person name="Plugge C."/>
            <person name="Rohlin L."/>
            <person name="Scholten J."/>
            <person name="Sieber J."/>
            <person name="Stams A.J.M."/>
            <person name="Worm P."/>
            <person name="Henstra A.M."/>
            <person name="Richardson P."/>
        </authorList>
    </citation>
    <scope>NUCLEOTIDE SEQUENCE [LARGE SCALE GENOMIC DNA]</scope>
    <source>
        <strain evidence="5">DSM 10017 / MPOB</strain>
    </source>
</reference>
<dbReference type="PROSITE" id="PS51371">
    <property type="entry name" value="CBS"/>
    <property type="match status" value="2"/>
</dbReference>
<dbReference type="Proteomes" id="UP000001784">
    <property type="component" value="Chromosome"/>
</dbReference>
<sequence>MKDLKAGSVMTKPVVFARKDTTARDITVQLLNGLYSGMPITDEEDQVIGIVTELDLLEAASEGRDLGELTAEEVMTKDPFTTDIDTPISEVINLMREYNIIRLPVTEQGALVGIVSRCDILRKIIDPAQYVL</sequence>
<name>A0LEM1_SYNFM</name>
<dbReference type="HOGENOM" id="CLU_040681_12_1_7"/>
<dbReference type="InterPro" id="IPR046342">
    <property type="entry name" value="CBS_dom_sf"/>
</dbReference>
<evidence type="ECO:0000313" key="5">
    <source>
        <dbReference type="Proteomes" id="UP000001784"/>
    </source>
</evidence>
<feature type="domain" description="CBS" evidence="3">
    <location>
        <begin position="10"/>
        <end position="66"/>
    </location>
</feature>
<evidence type="ECO:0000259" key="3">
    <source>
        <dbReference type="PROSITE" id="PS51371"/>
    </source>
</evidence>
<gene>
    <name evidence="4" type="ordered locus">Sfum_0171</name>
</gene>
<proteinExistence type="predicted"/>
<dbReference type="STRING" id="335543.Sfum_0171"/>
<dbReference type="RefSeq" id="WP_011697046.1">
    <property type="nucleotide sequence ID" value="NC_008554.1"/>
</dbReference>
<dbReference type="SUPFAM" id="SSF54631">
    <property type="entry name" value="CBS-domain pair"/>
    <property type="match status" value="1"/>
</dbReference>
<keyword evidence="5" id="KW-1185">Reference proteome</keyword>
<dbReference type="Gene3D" id="3.10.580.10">
    <property type="entry name" value="CBS-domain"/>
    <property type="match status" value="1"/>
</dbReference>
<evidence type="ECO:0000256" key="1">
    <source>
        <dbReference type="ARBA" id="ARBA00023122"/>
    </source>
</evidence>
<feature type="domain" description="CBS" evidence="3">
    <location>
        <begin position="75"/>
        <end position="131"/>
    </location>
</feature>
<dbReference type="KEGG" id="sfu:Sfum_0171"/>
<keyword evidence="1 2" id="KW-0129">CBS domain</keyword>
<dbReference type="PANTHER" id="PTHR43080:SF2">
    <property type="entry name" value="CBS DOMAIN-CONTAINING PROTEIN"/>
    <property type="match status" value="1"/>
</dbReference>
<dbReference type="SMART" id="SM00116">
    <property type="entry name" value="CBS"/>
    <property type="match status" value="2"/>
</dbReference>
<dbReference type="EMBL" id="CP000478">
    <property type="protein sequence ID" value="ABK15873.1"/>
    <property type="molecule type" value="Genomic_DNA"/>
</dbReference>
<dbReference type="Pfam" id="PF00571">
    <property type="entry name" value="CBS"/>
    <property type="match status" value="2"/>
</dbReference>
<dbReference type="OrthoDB" id="9790355at2"/>
<dbReference type="PANTHER" id="PTHR43080">
    <property type="entry name" value="CBS DOMAIN-CONTAINING PROTEIN CBSX3, MITOCHONDRIAL"/>
    <property type="match status" value="1"/>
</dbReference>
<organism evidence="4 5">
    <name type="scientific">Syntrophobacter fumaroxidans (strain DSM 10017 / MPOB)</name>
    <dbReference type="NCBI Taxonomy" id="335543"/>
    <lineage>
        <taxon>Bacteria</taxon>
        <taxon>Pseudomonadati</taxon>
        <taxon>Thermodesulfobacteriota</taxon>
        <taxon>Syntrophobacteria</taxon>
        <taxon>Syntrophobacterales</taxon>
        <taxon>Syntrophobacteraceae</taxon>
        <taxon>Syntrophobacter</taxon>
    </lineage>
</organism>
<protein>
    <submittedName>
        <fullName evidence="4">Putative signal transduction protein with CBS domains</fullName>
    </submittedName>
</protein>
<accession>A0LEM1</accession>
<dbReference type="InParanoid" id="A0LEM1"/>
<dbReference type="InterPro" id="IPR000644">
    <property type="entry name" value="CBS_dom"/>
</dbReference>
<evidence type="ECO:0000313" key="4">
    <source>
        <dbReference type="EMBL" id="ABK15873.1"/>
    </source>
</evidence>
<evidence type="ECO:0000256" key="2">
    <source>
        <dbReference type="PROSITE-ProRule" id="PRU00703"/>
    </source>
</evidence>
<dbReference type="AlphaFoldDB" id="A0LEM1"/>
<dbReference type="InterPro" id="IPR051257">
    <property type="entry name" value="Diverse_CBS-Domain"/>
</dbReference>